<sequence length="11" mass="1303">MRGRVRGKIET</sequence>
<reference evidence="1" key="1">
    <citation type="submission" date="2014-08" db="EMBL/GenBank/DDBJ databases">
        <authorList>
            <person name="Falentin Helene"/>
        </authorList>
    </citation>
    <scope>NUCLEOTIDE SEQUENCE</scope>
</reference>
<accession>A0A068VRM6</accession>
<organism evidence="1">
    <name type="scientific">Propionibacterium freudenreichii subsp. freudenreichii</name>
    <dbReference type="NCBI Taxonomy" id="66712"/>
    <lineage>
        <taxon>Bacteria</taxon>
        <taxon>Bacillati</taxon>
        <taxon>Actinomycetota</taxon>
        <taxon>Actinomycetes</taxon>
        <taxon>Propionibacteriales</taxon>
        <taxon>Propionibacteriaceae</taxon>
        <taxon>Propionibacterium</taxon>
    </lineage>
</organism>
<name>A0A068VRM6_PROFF</name>
<protein>
    <submittedName>
        <fullName evidence="1">Uncharacterized protein</fullName>
    </submittedName>
</protein>
<proteinExistence type="predicted"/>
<evidence type="ECO:0000313" key="1">
    <source>
        <dbReference type="EMBL" id="CEP27163.1"/>
    </source>
</evidence>
<dbReference type="EMBL" id="LM676427">
    <property type="protein sequence ID" value="CEP27163.1"/>
    <property type="molecule type" value="Genomic_DNA"/>
</dbReference>
<gene>
    <name evidence="1" type="ORF">PFCIRM138_12240</name>
</gene>